<dbReference type="PANTHER" id="PTHR11895">
    <property type="entry name" value="TRANSAMIDASE"/>
    <property type="match status" value="1"/>
</dbReference>
<feature type="domain" description="Amidase" evidence="2">
    <location>
        <begin position="68"/>
        <end position="481"/>
    </location>
</feature>
<reference evidence="4" key="1">
    <citation type="journal article" date="2019" name="Int. J. Syst. Evol. Microbiol.">
        <title>The Global Catalogue of Microorganisms (GCM) 10K type strain sequencing project: providing services to taxonomists for standard genome sequencing and annotation.</title>
        <authorList>
            <consortium name="The Broad Institute Genomics Platform"/>
            <consortium name="The Broad Institute Genome Sequencing Center for Infectious Disease"/>
            <person name="Wu L."/>
            <person name="Ma J."/>
        </authorList>
    </citation>
    <scope>NUCLEOTIDE SEQUENCE [LARGE SCALE GENOMIC DNA]</scope>
    <source>
        <strain evidence="4">JCM 17555</strain>
    </source>
</reference>
<dbReference type="InterPro" id="IPR000120">
    <property type="entry name" value="Amidase"/>
</dbReference>
<name>A0ABP7P4E1_9GAMM</name>
<evidence type="ECO:0000259" key="2">
    <source>
        <dbReference type="Pfam" id="PF01425"/>
    </source>
</evidence>
<dbReference type="Gene3D" id="3.90.1300.10">
    <property type="entry name" value="Amidase signature (AS) domain"/>
    <property type="match status" value="1"/>
</dbReference>
<proteinExistence type="inferred from homology"/>
<dbReference type="SUPFAM" id="SSF75304">
    <property type="entry name" value="Amidase signature (AS) enzymes"/>
    <property type="match status" value="1"/>
</dbReference>
<dbReference type="InterPro" id="IPR036928">
    <property type="entry name" value="AS_sf"/>
</dbReference>
<dbReference type="PROSITE" id="PS00571">
    <property type="entry name" value="AMIDASES"/>
    <property type="match status" value="1"/>
</dbReference>
<evidence type="ECO:0000313" key="3">
    <source>
        <dbReference type="EMBL" id="GAA3959521.1"/>
    </source>
</evidence>
<dbReference type="EMBL" id="BAABBO010000007">
    <property type="protein sequence ID" value="GAA3959521.1"/>
    <property type="molecule type" value="Genomic_DNA"/>
</dbReference>
<accession>A0ABP7P4E1</accession>
<dbReference type="RefSeq" id="WP_344805320.1">
    <property type="nucleotide sequence ID" value="NZ_BAABBO010000007.1"/>
</dbReference>
<dbReference type="NCBIfam" id="NF005899">
    <property type="entry name" value="PRK07869.1"/>
    <property type="match status" value="1"/>
</dbReference>
<evidence type="ECO:0000256" key="1">
    <source>
        <dbReference type="ARBA" id="ARBA00009199"/>
    </source>
</evidence>
<comment type="caution">
    <text evidence="3">The sequence shown here is derived from an EMBL/GenBank/DDBJ whole genome shotgun (WGS) entry which is preliminary data.</text>
</comment>
<sequence length="514" mass="55141">MAPHEVKLFSKDALGTDDCTGLLERLADEHISADELFKAAHERLQLARALNADICAVPLQTDLARDALPFAIKDNTNIAGLPTTHGSLAFSGGPARRDAPIVEEFAVAGFRPIAKTTLPEFGLTATTEYSRAGRHDNLGRSHTANPWHTDHIAGGSSGGSAALVAAGVVPAAHANDGGGSIRIPAACCGLIGLKPSHGRLTLPFLAKNLPLQIVTEGVLTRSVRDTALIFAALEQKRSMSAVLASAEPGKRRSQHDDGHGLRPIGHVFGHGGKRLRIAMFTRRPDDELADEACVDSVQNIAKVCRELGHRVSHIDNPATAAFGHDFLLYWSMLAASVRLAGTAPARRLSAHRNPLQMPDFTASRLEPMTNALAMHFMRRFWRLPGSMRALRRFSASYRNLFSDYDLLLCPTLGQVVPKAGHLAPDLPWSTLESRLRKFACFTPADNIAGTPAISLPVAQDENGLPVGVQFSADIGHEEDLLSLALELDASGALLDNTPTLASAPPQRDNRAHLS</sequence>
<dbReference type="InterPro" id="IPR020556">
    <property type="entry name" value="Amidase_CS"/>
</dbReference>
<evidence type="ECO:0000313" key="4">
    <source>
        <dbReference type="Proteomes" id="UP001501337"/>
    </source>
</evidence>
<comment type="similarity">
    <text evidence="1">Belongs to the amidase family.</text>
</comment>
<protein>
    <submittedName>
        <fullName evidence="3">Amidase</fullName>
    </submittedName>
</protein>
<dbReference type="Proteomes" id="UP001501337">
    <property type="component" value="Unassembled WGS sequence"/>
</dbReference>
<keyword evidence="4" id="KW-1185">Reference proteome</keyword>
<dbReference type="InterPro" id="IPR023631">
    <property type="entry name" value="Amidase_dom"/>
</dbReference>
<dbReference type="PANTHER" id="PTHR11895:SF7">
    <property type="entry name" value="GLUTAMYL-TRNA(GLN) AMIDOTRANSFERASE SUBUNIT A, MITOCHONDRIAL"/>
    <property type="match status" value="1"/>
</dbReference>
<gene>
    <name evidence="3" type="ORF">GCM10022278_17230</name>
</gene>
<organism evidence="3 4">
    <name type="scientific">Allohahella marinimesophila</name>
    <dbReference type="NCBI Taxonomy" id="1054972"/>
    <lineage>
        <taxon>Bacteria</taxon>
        <taxon>Pseudomonadati</taxon>
        <taxon>Pseudomonadota</taxon>
        <taxon>Gammaproteobacteria</taxon>
        <taxon>Oceanospirillales</taxon>
        <taxon>Hahellaceae</taxon>
        <taxon>Allohahella</taxon>
    </lineage>
</organism>
<dbReference type="Pfam" id="PF01425">
    <property type="entry name" value="Amidase"/>
    <property type="match status" value="1"/>
</dbReference>